<dbReference type="PANTHER" id="PTHR42737">
    <property type="entry name" value="GLUTATHIONE REDUCTASE"/>
    <property type="match status" value="1"/>
</dbReference>
<gene>
    <name evidence="10" type="ORF">METZ01_LOCUS61221</name>
</gene>
<dbReference type="GO" id="GO:0045454">
    <property type="term" value="P:cell redox homeostasis"/>
    <property type="evidence" value="ECO:0007669"/>
    <property type="project" value="InterPro"/>
</dbReference>
<keyword evidence="3" id="KW-0285">Flavoprotein</keyword>
<dbReference type="InterPro" id="IPR016156">
    <property type="entry name" value="FAD/NAD-linked_Rdtase_dimer_sf"/>
</dbReference>
<dbReference type="NCBIfam" id="NF004776">
    <property type="entry name" value="PRK06116.1"/>
    <property type="match status" value="1"/>
</dbReference>
<feature type="domain" description="FAD/NAD(P)-binding" evidence="9">
    <location>
        <begin position="6"/>
        <end position="316"/>
    </location>
</feature>
<evidence type="ECO:0000256" key="6">
    <source>
        <dbReference type="ARBA" id="ARBA00023157"/>
    </source>
</evidence>
<dbReference type="Pfam" id="PF02852">
    <property type="entry name" value="Pyr_redox_dim"/>
    <property type="match status" value="1"/>
</dbReference>
<dbReference type="PRINTS" id="PR00368">
    <property type="entry name" value="FADPNR"/>
</dbReference>
<dbReference type="GO" id="GO:0034599">
    <property type="term" value="P:cellular response to oxidative stress"/>
    <property type="evidence" value="ECO:0007669"/>
    <property type="project" value="TreeGrafter"/>
</dbReference>
<dbReference type="Gene3D" id="3.50.50.60">
    <property type="entry name" value="FAD/NAD(P)-binding domain"/>
    <property type="match status" value="2"/>
</dbReference>
<feature type="domain" description="Pyridine nucleotide-disulphide oxidoreductase dimerisation" evidence="8">
    <location>
        <begin position="336"/>
        <end position="444"/>
    </location>
</feature>
<evidence type="ECO:0008006" key="11">
    <source>
        <dbReference type="Google" id="ProtNLM"/>
    </source>
</evidence>
<dbReference type="InterPro" id="IPR023753">
    <property type="entry name" value="FAD/NAD-binding_dom"/>
</dbReference>
<evidence type="ECO:0000256" key="1">
    <source>
        <dbReference type="ARBA" id="ARBA00001974"/>
    </source>
</evidence>
<dbReference type="PRINTS" id="PR00411">
    <property type="entry name" value="PNDRDTASEI"/>
</dbReference>
<dbReference type="SUPFAM" id="SSF55424">
    <property type="entry name" value="FAD/NAD-linked reductases, dimerisation (C-terminal) domain"/>
    <property type="match status" value="1"/>
</dbReference>
<dbReference type="GO" id="GO:0006749">
    <property type="term" value="P:glutathione metabolic process"/>
    <property type="evidence" value="ECO:0007669"/>
    <property type="project" value="TreeGrafter"/>
</dbReference>
<dbReference type="Pfam" id="PF07992">
    <property type="entry name" value="Pyr_redox_2"/>
    <property type="match status" value="1"/>
</dbReference>
<dbReference type="PIRSF" id="PIRSF000350">
    <property type="entry name" value="Mercury_reductase_MerA"/>
    <property type="match status" value="1"/>
</dbReference>
<keyword evidence="7" id="KW-0676">Redox-active center</keyword>
<dbReference type="EMBL" id="UINC01003678">
    <property type="protein sequence ID" value="SVA08367.1"/>
    <property type="molecule type" value="Genomic_DNA"/>
</dbReference>
<keyword evidence="4" id="KW-0274">FAD</keyword>
<name>A0A381T109_9ZZZZ</name>
<evidence type="ECO:0000256" key="2">
    <source>
        <dbReference type="ARBA" id="ARBA00007532"/>
    </source>
</evidence>
<evidence type="ECO:0000259" key="8">
    <source>
        <dbReference type="Pfam" id="PF02852"/>
    </source>
</evidence>
<dbReference type="GO" id="GO:0050660">
    <property type="term" value="F:flavin adenine dinucleotide binding"/>
    <property type="evidence" value="ECO:0007669"/>
    <property type="project" value="InterPro"/>
</dbReference>
<keyword evidence="6" id="KW-1015">Disulfide bond</keyword>
<proteinExistence type="inferred from homology"/>
<protein>
    <recommendedName>
        <fullName evidence="11">Glutathione-disulfide reductase</fullName>
    </recommendedName>
</protein>
<comment type="similarity">
    <text evidence="2">Belongs to the class-I pyridine nucleotide-disulfide oxidoreductase family.</text>
</comment>
<dbReference type="GO" id="GO:0004362">
    <property type="term" value="F:glutathione-disulfide reductase (NADPH) activity"/>
    <property type="evidence" value="ECO:0007669"/>
    <property type="project" value="TreeGrafter"/>
</dbReference>
<dbReference type="PROSITE" id="PS00076">
    <property type="entry name" value="PYRIDINE_REDOX_1"/>
    <property type="match status" value="1"/>
</dbReference>
<evidence type="ECO:0000259" key="9">
    <source>
        <dbReference type="Pfam" id="PF07992"/>
    </source>
</evidence>
<dbReference type="InterPro" id="IPR036188">
    <property type="entry name" value="FAD/NAD-bd_sf"/>
</dbReference>
<dbReference type="GO" id="GO:0005829">
    <property type="term" value="C:cytosol"/>
    <property type="evidence" value="ECO:0007669"/>
    <property type="project" value="TreeGrafter"/>
</dbReference>
<keyword evidence="5" id="KW-0560">Oxidoreductase</keyword>
<dbReference type="SUPFAM" id="SSF51905">
    <property type="entry name" value="FAD/NAD(P)-binding domain"/>
    <property type="match status" value="1"/>
</dbReference>
<organism evidence="10">
    <name type="scientific">marine metagenome</name>
    <dbReference type="NCBI Taxonomy" id="408172"/>
    <lineage>
        <taxon>unclassified sequences</taxon>
        <taxon>metagenomes</taxon>
        <taxon>ecological metagenomes</taxon>
    </lineage>
</organism>
<dbReference type="InterPro" id="IPR004099">
    <property type="entry name" value="Pyr_nucl-diS_OxRdtase_dimer"/>
</dbReference>
<reference evidence="10" key="1">
    <citation type="submission" date="2018-05" db="EMBL/GenBank/DDBJ databases">
        <authorList>
            <person name="Lanie J.A."/>
            <person name="Ng W.-L."/>
            <person name="Kazmierczak K.M."/>
            <person name="Andrzejewski T.M."/>
            <person name="Davidsen T.M."/>
            <person name="Wayne K.J."/>
            <person name="Tettelin H."/>
            <person name="Glass J.I."/>
            <person name="Rusch D."/>
            <person name="Podicherti R."/>
            <person name="Tsui H.-C.T."/>
            <person name="Winkler M.E."/>
        </authorList>
    </citation>
    <scope>NUCLEOTIDE SEQUENCE</scope>
</reference>
<evidence type="ECO:0000256" key="5">
    <source>
        <dbReference type="ARBA" id="ARBA00023002"/>
    </source>
</evidence>
<evidence type="ECO:0000256" key="3">
    <source>
        <dbReference type="ARBA" id="ARBA00022630"/>
    </source>
</evidence>
<evidence type="ECO:0000313" key="10">
    <source>
        <dbReference type="EMBL" id="SVA08367.1"/>
    </source>
</evidence>
<comment type="cofactor">
    <cofactor evidence="1">
        <name>FAD</name>
        <dbReference type="ChEBI" id="CHEBI:57692"/>
    </cofactor>
</comment>
<dbReference type="PANTHER" id="PTHR42737:SF2">
    <property type="entry name" value="GLUTATHIONE REDUCTASE"/>
    <property type="match status" value="1"/>
</dbReference>
<dbReference type="GO" id="GO:0005739">
    <property type="term" value="C:mitochondrion"/>
    <property type="evidence" value="ECO:0007669"/>
    <property type="project" value="TreeGrafter"/>
</dbReference>
<dbReference type="Gene3D" id="3.30.390.30">
    <property type="match status" value="1"/>
</dbReference>
<dbReference type="InterPro" id="IPR012999">
    <property type="entry name" value="Pyr_OxRdtase_I_AS"/>
</dbReference>
<evidence type="ECO:0000256" key="4">
    <source>
        <dbReference type="ARBA" id="ARBA00022827"/>
    </source>
</evidence>
<evidence type="ECO:0000256" key="7">
    <source>
        <dbReference type="ARBA" id="ARBA00023284"/>
    </source>
</evidence>
<dbReference type="InterPro" id="IPR001100">
    <property type="entry name" value="Pyr_nuc-diS_OxRdtase"/>
</dbReference>
<dbReference type="InterPro" id="IPR046952">
    <property type="entry name" value="GSHR/TRXR-like"/>
</dbReference>
<accession>A0A381T109</accession>
<dbReference type="AlphaFoldDB" id="A0A381T109"/>
<sequence length="457" mass="49783">MEQFDYDLFVIGAGSAGVRACRVAANLGAKVAVAEERYFGGTCVNVGCVPKKLFSYAAHYKDHIEDAKGFGWSDSQGSFDWSILLKNKDNEINRLNAIYKTILEENRVKIYKCRATVHGSNQVLVNGKVISARYILLAVGGWPWVPEFEGSNHAITSNDLFHLASLPDSLVVVGGGYIAVEFATIFSRLGCKTTLIYRRDLLLRGFDYEVREFITTEIGRQLTLKTGIDIQGITRNNNSLVIKLSNGSNVQSDSVLYATGRHPMTADLGLENVDIELSPNGAISVDKNFRTGEPSIYAIGDVIDRVALTPVALAEGEIVVKSLFSETNIDMSYKNIPTTVFSLPSLGTVGLTENEAVELDLDVDIYTTTVNPLKHSLSGREEQAMLKLVVDRPSDKVIGLHMVGSDVGELVQGFAVAMNCGATKADFDKTVGIHPTLAEEFVTMRTMRKPAIKAGSS</sequence>